<name>A0A0G4HQ43_9ALVE</name>
<proteinExistence type="predicted"/>
<dbReference type="SUPFAM" id="SSF56112">
    <property type="entry name" value="Protein kinase-like (PK-like)"/>
    <property type="match status" value="1"/>
</dbReference>
<organism evidence="1">
    <name type="scientific">Chromera velia CCMP2878</name>
    <dbReference type="NCBI Taxonomy" id="1169474"/>
    <lineage>
        <taxon>Eukaryota</taxon>
        <taxon>Sar</taxon>
        <taxon>Alveolata</taxon>
        <taxon>Colpodellida</taxon>
        <taxon>Chromeraceae</taxon>
        <taxon>Chromera</taxon>
    </lineage>
</organism>
<evidence type="ECO:0000313" key="1">
    <source>
        <dbReference type="EMBL" id="CEM46404.1"/>
    </source>
</evidence>
<dbReference type="VEuPathDB" id="CryptoDB:Cvel_30083"/>
<dbReference type="EMBL" id="CDMZ01003447">
    <property type="protein sequence ID" value="CEM46404.1"/>
    <property type="molecule type" value="Genomic_DNA"/>
</dbReference>
<accession>A0A0G4HQ43</accession>
<dbReference type="Gene3D" id="3.90.1200.10">
    <property type="match status" value="1"/>
</dbReference>
<dbReference type="AlphaFoldDB" id="A0A0G4HQ43"/>
<reference evidence="1" key="1">
    <citation type="submission" date="2014-11" db="EMBL/GenBank/DDBJ databases">
        <authorList>
            <person name="Otto D Thomas"/>
            <person name="Naeem Raeece"/>
        </authorList>
    </citation>
    <scope>NUCLEOTIDE SEQUENCE</scope>
</reference>
<protein>
    <submittedName>
        <fullName evidence="1">Uncharacterized protein</fullName>
    </submittedName>
</protein>
<dbReference type="InterPro" id="IPR011009">
    <property type="entry name" value="Kinase-like_dom_sf"/>
</dbReference>
<gene>
    <name evidence="1" type="ORF">Cvel_30083</name>
</gene>
<sequence>MHDWRCMELAVALSKYVSEDEPLPLIEEFVSGYAVKHKLTDTEIEILPDLINLRIFSNVIYFTGRAHAGEDSIESLTSRAAAYAKRVRWVNANKDAIVESIKRFMHTSYPTPSGGMMQQPSEEGAVSVVAA</sequence>